<dbReference type="SUPFAM" id="SSF55816">
    <property type="entry name" value="5'-nucleotidase (syn. UDP-sugar hydrolase), C-terminal domain"/>
    <property type="match status" value="1"/>
</dbReference>
<dbReference type="PANTHER" id="PTHR11575">
    <property type="entry name" value="5'-NUCLEOTIDASE-RELATED"/>
    <property type="match status" value="1"/>
</dbReference>
<reference evidence="4 5" key="1">
    <citation type="journal article" date="2013" name="PLoS ONE">
        <title>Assembly-driven community genomics of a hypersaline microbial ecosystem.</title>
        <authorList>
            <person name="Podell S."/>
            <person name="Ugalde J.A."/>
            <person name="Narasingarao P."/>
            <person name="Banfield J.F."/>
            <person name="Heidelberg K.B."/>
            <person name="Allen E.E."/>
        </authorList>
    </citation>
    <scope>NUCLEOTIDE SEQUENCE [LARGE SCALE GENOMIC DNA]</scope>
    <source>
        <strain evidence="5">J07HQW2</strain>
    </source>
</reference>
<dbReference type="Pfam" id="PF02872">
    <property type="entry name" value="5_nucleotid_C"/>
    <property type="match status" value="1"/>
</dbReference>
<evidence type="ECO:0000259" key="3">
    <source>
        <dbReference type="Pfam" id="PF02872"/>
    </source>
</evidence>
<dbReference type="GO" id="GO:0016787">
    <property type="term" value="F:hydrolase activity"/>
    <property type="evidence" value="ECO:0007669"/>
    <property type="project" value="InterPro"/>
</dbReference>
<dbReference type="InterPro" id="IPR036907">
    <property type="entry name" value="5'-Nucleotdase_C_sf"/>
</dbReference>
<dbReference type="Pfam" id="PF00149">
    <property type="entry name" value="Metallophos"/>
    <property type="match status" value="1"/>
</dbReference>
<dbReference type="CDD" id="cd00845">
    <property type="entry name" value="MPP_UshA_N_like"/>
    <property type="match status" value="1"/>
</dbReference>
<dbReference type="Proteomes" id="UP000030710">
    <property type="component" value="Unassembled WGS sequence"/>
</dbReference>
<dbReference type="SUPFAM" id="SSF56300">
    <property type="entry name" value="Metallo-dependent phosphatases"/>
    <property type="match status" value="1"/>
</dbReference>
<sequence>MNTFALVSHIYEMPRLLQYSDVENVFDNPRQAGHLAGAIRTRSDSDTIVCGTGDNTAPGVLALIDRGQQALELFEAVSTDVETFGNHDFDFGTAATRSIVAASPQTWVSTNVYHRDSNGTSGDRFAADDVVPTIIESVDGETVGFMGITDPATPSLNPMADDLYFTNPYDAAENAVETLRAADVDYVVALSHLGSGDGELAQQVDIDVILGGHLHRKRHEWIDGTLCLRPGANGKAIIEVTLDTGEITATRHETANAPLADDVVSALQGRIETAGLDEVVAHVSEPLERTDSAVFGGESRIGNFVADAYRWALDTDIGLQNSGGIRNGPALCGDITVADLIGVIPFNEHIVRAELTGETLRAVLRESAASVVDFGEPEWWHSHLSGVTVVWDDDAETLQTAYVDNELIDPEQSYTLATSAYVLHSDHEFPTLSNRHRVGEGDIQFEVLIEYVRERGIDAAMEGRVQRIGTINDESVS</sequence>
<evidence type="ECO:0000256" key="1">
    <source>
        <dbReference type="ARBA" id="ARBA00022729"/>
    </source>
</evidence>
<dbReference type="HOGENOM" id="CLU_005854_7_2_2"/>
<organism evidence="4 5">
    <name type="scientific">Haloquadratum walsbyi J07HQW2</name>
    <dbReference type="NCBI Taxonomy" id="1238425"/>
    <lineage>
        <taxon>Archaea</taxon>
        <taxon>Methanobacteriati</taxon>
        <taxon>Methanobacteriota</taxon>
        <taxon>Stenosarchaea group</taxon>
        <taxon>Halobacteria</taxon>
        <taxon>Halobacteriales</taxon>
        <taxon>Haloferacaceae</taxon>
        <taxon>Haloquadratum</taxon>
    </lineage>
</organism>
<dbReference type="InterPro" id="IPR029052">
    <property type="entry name" value="Metallo-depent_PP-like"/>
</dbReference>
<dbReference type="GO" id="GO:0009166">
    <property type="term" value="P:nucleotide catabolic process"/>
    <property type="evidence" value="ECO:0007669"/>
    <property type="project" value="InterPro"/>
</dbReference>
<dbReference type="InterPro" id="IPR008334">
    <property type="entry name" value="5'-Nucleotdase_C"/>
</dbReference>
<dbReference type="AlphaFoldDB" id="U1NDB1"/>
<dbReference type="PANTHER" id="PTHR11575:SF24">
    <property type="entry name" value="5'-NUCLEOTIDASE"/>
    <property type="match status" value="1"/>
</dbReference>
<accession>U1NDB1</accession>
<dbReference type="InterPro" id="IPR006179">
    <property type="entry name" value="5_nucleotidase/apyrase"/>
</dbReference>
<gene>
    <name evidence="4" type="ORF">J07HQW2_01377</name>
</gene>
<dbReference type="PRINTS" id="PR01607">
    <property type="entry name" value="APYRASEFAMLY"/>
</dbReference>
<name>U1NDB1_9EURY</name>
<feature type="domain" description="Calcineurin-like phosphoesterase" evidence="2">
    <location>
        <begin position="36"/>
        <end position="216"/>
    </location>
</feature>
<dbReference type="eggNOG" id="arCOG02832">
    <property type="taxonomic scope" value="Archaea"/>
</dbReference>
<evidence type="ECO:0000259" key="2">
    <source>
        <dbReference type="Pfam" id="PF00149"/>
    </source>
</evidence>
<feature type="domain" description="5'-Nucleotidase C-terminal" evidence="3">
    <location>
        <begin position="279"/>
        <end position="432"/>
    </location>
</feature>
<dbReference type="Gene3D" id="3.60.21.10">
    <property type="match status" value="1"/>
</dbReference>
<dbReference type="EMBL" id="KE356561">
    <property type="protein sequence ID" value="ERG94935.1"/>
    <property type="molecule type" value="Genomic_DNA"/>
</dbReference>
<evidence type="ECO:0000313" key="5">
    <source>
        <dbReference type="Proteomes" id="UP000030710"/>
    </source>
</evidence>
<dbReference type="STRING" id="1238425.J07HQW2_01377"/>
<dbReference type="Gene3D" id="3.90.780.10">
    <property type="entry name" value="5'-Nucleotidase, C-terminal domain"/>
    <property type="match status" value="1"/>
</dbReference>
<protein>
    <submittedName>
        <fullName evidence="4">5'-nucleotidase domain-containing protein</fullName>
    </submittedName>
</protein>
<dbReference type="InterPro" id="IPR004843">
    <property type="entry name" value="Calcineurin-like_PHP"/>
</dbReference>
<evidence type="ECO:0000313" key="4">
    <source>
        <dbReference type="EMBL" id="ERG94935.1"/>
    </source>
</evidence>
<proteinExistence type="predicted"/>
<keyword evidence="1" id="KW-0732">Signal</keyword>